<evidence type="ECO:0000256" key="2">
    <source>
        <dbReference type="ARBA" id="ARBA00023125"/>
    </source>
</evidence>
<dbReference type="GO" id="GO:0003677">
    <property type="term" value="F:DNA binding"/>
    <property type="evidence" value="ECO:0007669"/>
    <property type="project" value="UniProtKB-KW"/>
</dbReference>
<evidence type="ECO:0000259" key="5">
    <source>
        <dbReference type="SMART" id="SM00345"/>
    </source>
</evidence>
<dbReference type="InterPro" id="IPR036388">
    <property type="entry name" value="WH-like_DNA-bd_sf"/>
</dbReference>
<sequence>MAEGARAPRRSPTRTRSGGVPPARDEAEDPRGEVDWARPLVRENLSEAACRALRIALTEGRLQPGAPLPLRPMSRRFAISVTPMREAMLRLAGERALTIDARGAASVPVLTTAQVDEIMVLREDLEGRAAAQAADRATPGEIDALEAINDELVLRHGAGEIPEAVRLNTRFHLEACRLGGSPILSELVEGLWVRSGPLLWHSIDAHAPRWRPGPHRDLIAALRARDAEAARAAMAADAARWARGYRRYAAPAD</sequence>
<keyword evidence="2" id="KW-0238">DNA-binding</keyword>
<dbReference type="Pfam" id="PF00392">
    <property type="entry name" value="GntR"/>
    <property type="match status" value="1"/>
</dbReference>
<protein>
    <submittedName>
        <fullName evidence="7">Transcriptional regulator, GntR family</fullName>
    </submittedName>
</protein>
<dbReference type="SUPFAM" id="SSF46785">
    <property type="entry name" value="Winged helix' DNA-binding domain"/>
    <property type="match status" value="1"/>
</dbReference>
<dbReference type="PANTHER" id="PTHR43537:SF39">
    <property type="entry name" value="HTH-TYPE TRANSCRIPTIONAL REGULATOR MCBR"/>
    <property type="match status" value="1"/>
</dbReference>
<dbReference type="OrthoDB" id="9815654at2"/>
<dbReference type="Pfam" id="PF07729">
    <property type="entry name" value="FCD"/>
    <property type="match status" value="1"/>
</dbReference>
<dbReference type="STRING" id="1114924.SAMN05216258_11559"/>
<dbReference type="InterPro" id="IPR036390">
    <property type="entry name" value="WH_DNA-bd_sf"/>
</dbReference>
<organism evidence="7 8">
    <name type="scientific">Albimonas pacifica</name>
    <dbReference type="NCBI Taxonomy" id="1114924"/>
    <lineage>
        <taxon>Bacteria</taxon>
        <taxon>Pseudomonadati</taxon>
        <taxon>Pseudomonadota</taxon>
        <taxon>Alphaproteobacteria</taxon>
        <taxon>Rhodobacterales</taxon>
        <taxon>Paracoccaceae</taxon>
        <taxon>Albimonas</taxon>
    </lineage>
</organism>
<feature type="region of interest" description="Disordered" evidence="4">
    <location>
        <begin position="1"/>
        <end position="35"/>
    </location>
</feature>
<evidence type="ECO:0000256" key="3">
    <source>
        <dbReference type="ARBA" id="ARBA00023163"/>
    </source>
</evidence>
<dbReference type="Gene3D" id="1.10.10.10">
    <property type="entry name" value="Winged helix-like DNA-binding domain superfamily/Winged helix DNA-binding domain"/>
    <property type="match status" value="1"/>
</dbReference>
<name>A0A1I3P4S4_9RHOB</name>
<evidence type="ECO:0000259" key="6">
    <source>
        <dbReference type="SMART" id="SM00895"/>
    </source>
</evidence>
<evidence type="ECO:0000313" key="8">
    <source>
        <dbReference type="Proteomes" id="UP000199377"/>
    </source>
</evidence>
<reference evidence="7 8" key="1">
    <citation type="submission" date="2016-10" db="EMBL/GenBank/DDBJ databases">
        <authorList>
            <person name="de Groot N.N."/>
        </authorList>
    </citation>
    <scope>NUCLEOTIDE SEQUENCE [LARGE SCALE GENOMIC DNA]</scope>
    <source>
        <strain evidence="7 8">CGMCC 1.11030</strain>
    </source>
</reference>
<dbReference type="SMART" id="SM00345">
    <property type="entry name" value="HTH_GNTR"/>
    <property type="match status" value="1"/>
</dbReference>
<evidence type="ECO:0000256" key="1">
    <source>
        <dbReference type="ARBA" id="ARBA00023015"/>
    </source>
</evidence>
<dbReference type="Gene3D" id="1.20.120.530">
    <property type="entry name" value="GntR ligand-binding domain-like"/>
    <property type="match status" value="1"/>
</dbReference>
<keyword evidence="8" id="KW-1185">Reference proteome</keyword>
<dbReference type="EMBL" id="FOQH01000015">
    <property type="protein sequence ID" value="SFJ16402.1"/>
    <property type="molecule type" value="Genomic_DNA"/>
</dbReference>
<dbReference type="Proteomes" id="UP000199377">
    <property type="component" value="Unassembled WGS sequence"/>
</dbReference>
<feature type="domain" description="GntR C-terminal" evidence="6">
    <location>
        <begin position="117"/>
        <end position="240"/>
    </location>
</feature>
<feature type="compositionally biased region" description="Basic and acidic residues" evidence="4">
    <location>
        <begin position="23"/>
        <end position="35"/>
    </location>
</feature>
<dbReference type="SMART" id="SM00895">
    <property type="entry name" value="FCD"/>
    <property type="match status" value="1"/>
</dbReference>
<dbReference type="InterPro" id="IPR008920">
    <property type="entry name" value="TF_FadR/GntR_C"/>
</dbReference>
<evidence type="ECO:0000256" key="4">
    <source>
        <dbReference type="SAM" id="MobiDB-lite"/>
    </source>
</evidence>
<dbReference type="SUPFAM" id="SSF48008">
    <property type="entry name" value="GntR ligand-binding domain-like"/>
    <property type="match status" value="1"/>
</dbReference>
<evidence type="ECO:0000313" key="7">
    <source>
        <dbReference type="EMBL" id="SFJ16402.1"/>
    </source>
</evidence>
<dbReference type="AlphaFoldDB" id="A0A1I3P4S4"/>
<keyword evidence="3" id="KW-0804">Transcription</keyword>
<proteinExistence type="predicted"/>
<dbReference type="InterPro" id="IPR011711">
    <property type="entry name" value="GntR_C"/>
</dbReference>
<dbReference type="InterPro" id="IPR000524">
    <property type="entry name" value="Tscrpt_reg_HTH_GntR"/>
</dbReference>
<dbReference type="GO" id="GO:0003700">
    <property type="term" value="F:DNA-binding transcription factor activity"/>
    <property type="evidence" value="ECO:0007669"/>
    <property type="project" value="InterPro"/>
</dbReference>
<accession>A0A1I3P4S4</accession>
<keyword evidence="1" id="KW-0805">Transcription regulation</keyword>
<dbReference type="PANTHER" id="PTHR43537">
    <property type="entry name" value="TRANSCRIPTIONAL REGULATOR, GNTR FAMILY"/>
    <property type="match status" value="1"/>
</dbReference>
<gene>
    <name evidence="7" type="ORF">SAMN05216258_11559</name>
</gene>
<feature type="domain" description="HTH gntR-type" evidence="5">
    <location>
        <begin position="49"/>
        <end position="107"/>
    </location>
</feature>